<dbReference type="Pfam" id="PF09822">
    <property type="entry name" value="ABC_transp_aux"/>
    <property type="match status" value="2"/>
</dbReference>
<evidence type="ECO:0000256" key="7">
    <source>
        <dbReference type="SAM" id="MobiDB-lite"/>
    </source>
</evidence>
<evidence type="ECO:0000256" key="1">
    <source>
        <dbReference type="ARBA" id="ARBA00004651"/>
    </source>
</evidence>
<feature type="transmembrane region" description="Helical" evidence="8">
    <location>
        <begin position="105"/>
        <end position="129"/>
    </location>
</feature>
<dbReference type="InterPro" id="IPR055396">
    <property type="entry name" value="DUF7088"/>
</dbReference>
<gene>
    <name evidence="11" type="ORF">ALOHA_HF4000APKG3D20ctg1g7</name>
</gene>
<comment type="subcellular location">
    <subcellularLocation>
        <location evidence="1">Cell membrane</location>
        <topology evidence="1">Multi-pass membrane protein</topology>
    </subcellularLocation>
</comment>
<dbReference type="EMBL" id="EU016629">
    <property type="protein sequence ID" value="ABZ08459.1"/>
    <property type="molecule type" value="Genomic_DNA"/>
</dbReference>
<keyword evidence="3 8" id="KW-0812">Transmembrane</keyword>
<evidence type="ECO:0000256" key="6">
    <source>
        <dbReference type="SAM" id="Coils"/>
    </source>
</evidence>
<evidence type="ECO:0000256" key="2">
    <source>
        <dbReference type="ARBA" id="ARBA00022475"/>
    </source>
</evidence>
<feature type="transmembrane region" description="Helical" evidence="8">
    <location>
        <begin position="168"/>
        <end position="190"/>
    </location>
</feature>
<dbReference type="PANTHER" id="PTHR30294">
    <property type="entry name" value="MEMBRANE COMPONENT OF ABC TRANSPORTER YHHJ-RELATED"/>
    <property type="match status" value="1"/>
</dbReference>
<sequence length="1013" mass="112952">MGIMNLKAVTAIFKRNLAAYFGSPSGYLFICAFVLVSGLSAFWPHEFFNSNLANLDQLNKVLPLIMLGFVPAITMGVWADERRQGTDELLLTLPNGDLEVVLGKYLGAVAIFTISLLFSLTNVVVLMTLGEPDVGLLLSTYAGYWFVGLAMLAIGIVASFLSANLTVAFVLGVAFNAPLVLLSSADVFMAEAEWIRSFKDWSIHANFLDFSRGVLSLSSISFFLGLACIMLYLCSVLIGKRHWSAVQGRAFHYWSRAVATAVVAFSVTFFLRDHDLRGDVSSEGLSSLSDKSLELLEKLDRNVEVEAFVSPELELPETYVQTRLNLLTTLDELQKRSGGKVKVRVHETESFKKEATVAEQRYGIEAQNIFVKERGRNQDYRVYLGLAFKSGVDDKLVVPFLDKGIPVEYELMRSIATLAGQSGRKKIGVFSTEVPIMGINPMSDPMGMGFNMGGGSPPYRFITELRKQYDVQNVAAGVIKKGAYDALVVVQPSTLNDEKLGNLITAIENGVPTVIFEDPLPLLDGRITGTYDPLRNDQSGGPGQPPSPSKKKGDISRLWHLLGVHFNYDPATRAKAIQKEVNEMGARLNELPPGFQSLLTGLGFHAKRSDLERKINALVAKANGSQKINESDWKGVTTAFDAVRDSVNDLDYRHPLRKFVQEDLVASVKGRLEMLEKRVVWDDYNPFPKIEKPTEGFPNEFVYVGGSEGVSFADHDSTAGLQHLLLTCPGSLHDAKVKNLKFTPLLRVAGKNSGFTNSAEFWNTSFFGQREGFNPNRTTILERGHHVLAAKITGKMKPKGDSNATNFLDVTLVADSDVLGDPFFNIRNRGAHADFPLDVDNVTFVLNLIDELAKDNRFIEIRARRKRHRTLSAFEDSIAESREKAREAVKEQQDNFRDTLKREQDKINARLAELQQRKENMDQRQFDRMLRSSVAQLQQVLATRQRQMEQDMEAKIKKADNEMQLAIREQENAAKLKAVFLPPILPLCIAIFVYRRKRRLELEGAEASRVITS</sequence>
<feature type="domain" description="DUF7088" evidence="10">
    <location>
        <begin position="283"/>
        <end position="388"/>
    </location>
</feature>
<reference evidence="11" key="1">
    <citation type="journal article" date="2008" name="ISME J.">
        <title>Genomic patterns of recombination, clonal divergence and environment in marine microbial populations.</title>
        <authorList>
            <person name="Konstantinidis K.T."/>
            <person name="Delong E.F."/>
        </authorList>
    </citation>
    <scope>NUCLEOTIDE SEQUENCE</scope>
</reference>
<dbReference type="InterPro" id="IPR025699">
    <property type="entry name" value="ABC2_memb-like"/>
</dbReference>
<keyword evidence="6" id="KW-0175">Coiled coil</keyword>
<name>B3T7A0_9ZZZZ</name>
<accession>B3T7A0</accession>
<dbReference type="PANTHER" id="PTHR30294:SF29">
    <property type="entry name" value="MULTIDRUG ABC TRANSPORTER PERMEASE YBHS-RELATED"/>
    <property type="match status" value="1"/>
</dbReference>
<feature type="transmembrane region" description="Helical" evidence="8">
    <location>
        <begin position="61"/>
        <end position="79"/>
    </location>
</feature>
<dbReference type="Pfam" id="PF23357">
    <property type="entry name" value="DUF7088"/>
    <property type="match status" value="1"/>
</dbReference>
<feature type="transmembrane region" description="Helical" evidence="8">
    <location>
        <begin position="253"/>
        <end position="271"/>
    </location>
</feature>
<feature type="coiled-coil region" evidence="6">
    <location>
        <begin position="871"/>
        <end position="976"/>
    </location>
</feature>
<evidence type="ECO:0000313" key="11">
    <source>
        <dbReference type="EMBL" id="ABZ08459.1"/>
    </source>
</evidence>
<feature type="transmembrane region" description="Helical" evidence="8">
    <location>
        <begin position="210"/>
        <end position="233"/>
    </location>
</feature>
<dbReference type="InterPro" id="IPR019196">
    <property type="entry name" value="ABC_transp_unknown"/>
</dbReference>
<dbReference type="InterPro" id="IPR051449">
    <property type="entry name" value="ABC-2_transporter_component"/>
</dbReference>
<feature type="transmembrane region" description="Helical" evidence="8">
    <location>
        <begin position="141"/>
        <end position="161"/>
    </location>
</feature>
<feature type="region of interest" description="Disordered" evidence="7">
    <location>
        <begin position="527"/>
        <end position="553"/>
    </location>
</feature>
<feature type="domain" description="ABC-type uncharacterised transport system" evidence="9">
    <location>
        <begin position="678"/>
        <end position="847"/>
    </location>
</feature>
<keyword evidence="2" id="KW-1003">Cell membrane</keyword>
<evidence type="ECO:0000256" key="8">
    <source>
        <dbReference type="SAM" id="Phobius"/>
    </source>
</evidence>
<evidence type="ECO:0000256" key="5">
    <source>
        <dbReference type="ARBA" id="ARBA00023136"/>
    </source>
</evidence>
<evidence type="ECO:0000259" key="9">
    <source>
        <dbReference type="Pfam" id="PF09822"/>
    </source>
</evidence>
<evidence type="ECO:0000259" key="10">
    <source>
        <dbReference type="Pfam" id="PF23357"/>
    </source>
</evidence>
<keyword evidence="4 8" id="KW-1133">Transmembrane helix</keyword>
<keyword evidence="5 8" id="KW-0472">Membrane</keyword>
<dbReference type="Pfam" id="PF13346">
    <property type="entry name" value="ABC2_membrane_5"/>
    <property type="match status" value="1"/>
</dbReference>
<feature type="domain" description="ABC-type uncharacterised transport system" evidence="9">
    <location>
        <begin position="424"/>
        <end position="571"/>
    </location>
</feature>
<dbReference type="GO" id="GO:0005886">
    <property type="term" value="C:plasma membrane"/>
    <property type="evidence" value="ECO:0007669"/>
    <property type="project" value="UniProtKB-SubCell"/>
</dbReference>
<organism evidence="11">
    <name type="scientific">uncultured marine microorganism HF4000_APKG3D20</name>
    <dbReference type="NCBI Taxonomy" id="455549"/>
    <lineage>
        <taxon>unclassified sequences</taxon>
        <taxon>environmental samples</taxon>
    </lineage>
</organism>
<evidence type="ECO:0000256" key="3">
    <source>
        <dbReference type="ARBA" id="ARBA00022692"/>
    </source>
</evidence>
<proteinExistence type="predicted"/>
<feature type="transmembrane region" description="Helical" evidence="8">
    <location>
        <begin position="20"/>
        <end position="41"/>
    </location>
</feature>
<protein>
    <submittedName>
        <fullName evidence="11">Uncharacterized protein</fullName>
    </submittedName>
</protein>
<dbReference type="AlphaFoldDB" id="B3T7A0"/>
<evidence type="ECO:0000256" key="4">
    <source>
        <dbReference type="ARBA" id="ARBA00022989"/>
    </source>
</evidence>